<dbReference type="GO" id="GO:0005829">
    <property type="term" value="C:cytosol"/>
    <property type="evidence" value="ECO:0007669"/>
    <property type="project" value="TreeGrafter"/>
</dbReference>
<keyword evidence="4 6" id="KW-0694">RNA-binding</keyword>
<comment type="similarity">
    <text evidence="1 6 7 8">Belongs to the TRAFAC class TrmE-Era-EngA-EngB-Septin-like GTPase superfamily. Era GTPase family.</text>
</comment>
<evidence type="ECO:0000256" key="5">
    <source>
        <dbReference type="ARBA" id="ARBA00023134"/>
    </source>
</evidence>
<dbReference type="InterPro" id="IPR009019">
    <property type="entry name" value="KH_sf_prok-type"/>
</dbReference>
<proteinExistence type="inferred from homology"/>
<dbReference type="SUPFAM" id="SSF52540">
    <property type="entry name" value="P-loop containing nucleoside triphosphate hydrolases"/>
    <property type="match status" value="1"/>
</dbReference>
<dbReference type="InterPro" id="IPR030388">
    <property type="entry name" value="G_ERA_dom"/>
</dbReference>
<dbReference type="GO" id="GO:0003924">
    <property type="term" value="F:GTPase activity"/>
    <property type="evidence" value="ECO:0007669"/>
    <property type="project" value="UniProtKB-UniRule"/>
</dbReference>
<dbReference type="Pfam" id="PF07650">
    <property type="entry name" value="KH_2"/>
    <property type="match status" value="1"/>
</dbReference>
<dbReference type="InterPro" id="IPR027417">
    <property type="entry name" value="P-loop_NTPase"/>
</dbReference>
<dbReference type="EMBL" id="QXEV01000013">
    <property type="protein sequence ID" value="RIA75675.1"/>
    <property type="molecule type" value="Genomic_DNA"/>
</dbReference>
<dbReference type="FunCoup" id="A0A397RU81">
    <property type="interactions" value="345"/>
</dbReference>
<evidence type="ECO:0000256" key="1">
    <source>
        <dbReference type="ARBA" id="ARBA00007921"/>
    </source>
</evidence>
<dbReference type="InterPro" id="IPR004044">
    <property type="entry name" value="KH_dom_type_2"/>
</dbReference>
<sequence length="304" mass="34583">MMNIDTYKSGFVAIIGRPNVGKSTFLNKMVGKKVAIMSDKPQTTRNKILGIVTTGEYQIAFTDTPGIHKPTTELQRRMVNASYDATQGVDAIIFMTTPVKHVLPGDQIILDNIKKTKVPVFLVINKVDQLKEFNDIDLTIALYMNLFPFQGIFPISVLEDKNIDHLMDAIKGCLPFGPKFFPDDMKSDHSDRFLVSELIREKILVATKEEIPHSVAVVVDSMKESEEEDALEIYATIFVERDSQKKIIIGHNGEMIKKVKQFALKDIKKLLDRKVHLDLWVKVKKDWKDRPDDLRALGYSTDNF</sequence>
<evidence type="ECO:0000313" key="12">
    <source>
        <dbReference type="Proteomes" id="UP000266506"/>
    </source>
</evidence>
<dbReference type="HAMAP" id="MF_00367">
    <property type="entry name" value="GTPase_Era"/>
    <property type="match status" value="1"/>
</dbReference>
<dbReference type="GO" id="GO:0000028">
    <property type="term" value="P:ribosomal small subunit assembly"/>
    <property type="evidence" value="ECO:0007669"/>
    <property type="project" value="TreeGrafter"/>
</dbReference>
<dbReference type="FunFam" id="3.30.300.20:FF:000003">
    <property type="entry name" value="GTPase Era"/>
    <property type="match status" value="1"/>
</dbReference>
<dbReference type="CDD" id="cd04163">
    <property type="entry name" value="Era"/>
    <property type="match status" value="1"/>
</dbReference>
<dbReference type="InterPro" id="IPR005225">
    <property type="entry name" value="Small_GTP-bd"/>
</dbReference>
<evidence type="ECO:0000256" key="3">
    <source>
        <dbReference type="ARBA" id="ARBA00022741"/>
    </source>
</evidence>
<accession>A0A397RU81</accession>
<keyword evidence="12" id="KW-1185">Reference proteome</keyword>
<dbReference type="InterPro" id="IPR006073">
    <property type="entry name" value="GTP-bd"/>
</dbReference>
<evidence type="ECO:0000259" key="9">
    <source>
        <dbReference type="PROSITE" id="PS50823"/>
    </source>
</evidence>
<dbReference type="PANTHER" id="PTHR42698:SF1">
    <property type="entry name" value="GTPASE ERA, MITOCHONDRIAL"/>
    <property type="match status" value="1"/>
</dbReference>
<feature type="domain" description="Era-type G" evidence="10">
    <location>
        <begin position="8"/>
        <end position="176"/>
    </location>
</feature>
<evidence type="ECO:0000256" key="4">
    <source>
        <dbReference type="ARBA" id="ARBA00022884"/>
    </source>
</evidence>
<dbReference type="Gene3D" id="3.30.300.20">
    <property type="match status" value="1"/>
</dbReference>
<dbReference type="InParanoid" id="A0A397RU81"/>
<comment type="subcellular location">
    <subcellularLocation>
        <location evidence="6">Cytoplasm</location>
    </subcellularLocation>
    <subcellularLocation>
        <location evidence="6">Cell membrane</location>
        <topology evidence="6">Peripheral membrane protein</topology>
    </subcellularLocation>
</comment>
<evidence type="ECO:0000256" key="2">
    <source>
        <dbReference type="ARBA" id="ARBA00020484"/>
    </source>
</evidence>
<dbReference type="RefSeq" id="WP_119016373.1">
    <property type="nucleotide sequence ID" value="NZ_QXEV01000013.1"/>
</dbReference>
<comment type="function">
    <text evidence="6">An essential GTPase that binds both GDP and GTP, with rapid nucleotide exchange. Plays a role in 16S rRNA processing and 30S ribosomal subunit biogenesis and possibly also in cell cycle regulation and energy metabolism.</text>
</comment>
<name>A0A397RU81_9MOLU</name>
<dbReference type="GO" id="GO:0070181">
    <property type="term" value="F:small ribosomal subunit rRNA binding"/>
    <property type="evidence" value="ECO:0007669"/>
    <property type="project" value="UniProtKB-UniRule"/>
</dbReference>
<keyword evidence="3 6" id="KW-0547">Nucleotide-binding</keyword>
<dbReference type="Pfam" id="PF01926">
    <property type="entry name" value="MMR_HSR1"/>
    <property type="match status" value="1"/>
</dbReference>
<keyword evidence="5 6" id="KW-0342">GTP-binding</keyword>
<evidence type="ECO:0000256" key="6">
    <source>
        <dbReference type="HAMAP-Rule" id="MF_00367"/>
    </source>
</evidence>
<keyword evidence="6" id="KW-0699">rRNA-binding</keyword>
<dbReference type="Gene3D" id="3.40.50.300">
    <property type="entry name" value="P-loop containing nucleotide triphosphate hydrolases"/>
    <property type="match status" value="1"/>
</dbReference>
<evidence type="ECO:0000256" key="8">
    <source>
        <dbReference type="RuleBase" id="RU003761"/>
    </source>
</evidence>
<dbReference type="NCBIfam" id="TIGR00231">
    <property type="entry name" value="small_GTP"/>
    <property type="match status" value="1"/>
</dbReference>
<protein>
    <recommendedName>
        <fullName evidence="2 6">GTPase Era</fullName>
    </recommendedName>
</protein>
<dbReference type="PANTHER" id="PTHR42698">
    <property type="entry name" value="GTPASE ERA"/>
    <property type="match status" value="1"/>
</dbReference>
<feature type="region of interest" description="G2" evidence="7">
    <location>
        <begin position="42"/>
        <end position="46"/>
    </location>
</feature>
<dbReference type="CDD" id="cd22534">
    <property type="entry name" value="KH-II_Era"/>
    <property type="match status" value="1"/>
</dbReference>
<dbReference type="GO" id="GO:0043024">
    <property type="term" value="F:ribosomal small subunit binding"/>
    <property type="evidence" value="ECO:0007669"/>
    <property type="project" value="TreeGrafter"/>
</dbReference>
<evidence type="ECO:0000313" key="11">
    <source>
        <dbReference type="EMBL" id="RIA75675.1"/>
    </source>
</evidence>
<feature type="region of interest" description="G1" evidence="7">
    <location>
        <begin position="16"/>
        <end position="23"/>
    </location>
</feature>
<keyword evidence="6" id="KW-0963">Cytoplasm</keyword>
<dbReference type="SUPFAM" id="SSF54814">
    <property type="entry name" value="Prokaryotic type KH domain (KH-domain type II)"/>
    <property type="match status" value="1"/>
</dbReference>
<feature type="region of interest" description="G4" evidence="7">
    <location>
        <begin position="125"/>
        <end position="128"/>
    </location>
</feature>
<feature type="binding site" evidence="6">
    <location>
        <begin position="63"/>
        <end position="67"/>
    </location>
    <ligand>
        <name>GTP</name>
        <dbReference type="ChEBI" id="CHEBI:37565"/>
    </ligand>
</feature>
<gene>
    <name evidence="6" type="primary">era</name>
    <name evidence="11" type="ORF">EI71_01244</name>
</gene>
<dbReference type="PROSITE" id="PS51713">
    <property type="entry name" value="G_ERA"/>
    <property type="match status" value="1"/>
</dbReference>
<comment type="caution">
    <text evidence="11">The sequence shown here is derived from an EMBL/GenBank/DDBJ whole genome shotgun (WGS) entry which is preliminary data.</text>
</comment>
<dbReference type="InterPro" id="IPR005662">
    <property type="entry name" value="GTPase_Era-like"/>
</dbReference>
<dbReference type="OrthoDB" id="9805918at2"/>
<evidence type="ECO:0000256" key="7">
    <source>
        <dbReference type="PROSITE-ProRule" id="PRU01050"/>
    </source>
</evidence>
<dbReference type="GO" id="GO:0005886">
    <property type="term" value="C:plasma membrane"/>
    <property type="evidence" value="ECO:0007669"/>
    <property type="project" value="UniProtKB-SubCell"/>
</dbReference>
<feature type="domain" description="KH type-2" evidence="9">
    <location>
        <begin position="207"/>
        <end position="285"/>
    </location>
</feature>
<dbReference type="AlphaFoldDB" id="A0A397RU81"/>
<evidence type="ECO:0000259" key="10">
    <source>
        <dbReference type="PROSITE" id="PS51713"/>
    </source>
</evidence>
<dbReference type="NCBIfam" id="TIGR00436">
    <property type="entry name" value="era"/>
    <property type="match status" value="1"/>
</dbReference>
<dbReference type="FunFam" id="3.40.50.300:FF:000094">
    <property type="entry name" value="GTPase Era"/>
    <property type="match status" value="1"/>
</dbReference>
<keyword evidence="6" id="KW-1003">Cell membrane</keyword>
<feature type="region of interest" description="G5" evidence="7">
    <location>
        <begin position="155"/>
        <end position="157"/>
    </location>
</feature>
<organism evidence="11 12">
    <name type="scientific">Anaeroplasma bactoclasticum</name>
    <dbReference type="NCBI Taxonomy" id="2088"/>
    <lineage>
        <taxon>Bacteria</taxon>
        <taxon>Bacillati</taxon>
        <taxon>Mycoplasmatota</taxon>
        <taxon>Mollicutes</taxon>
        <taxon>Anaeroplasmatales</taxon>
        <taxon>Anaeroplasmataceae</taxon>
        <taxon>Anaeroplasma</taxon>
    </lineage>
</organism>
<comment type="subunit">
    <text evidence="6">Monomer.</text>
</comment>
<dbReference type="GO" id="GO:0005525">
    <property type="term" value="F:GTP binding"/>
    <property type="evidence" value="ECO:0007669"/>
    <property type="project" value="UniProtKB-UniRule"/>
</dbReference>
<feature type="binding site" evidence="6">
    <location>
        <begin position="125"/>
        <end position="128"/>
    </location>
    <ligand>
        <name>GTP</name>
        <dbReference type="ChEBI" id="CHEBI:37565"/>
    </ligand>
</feature>
<feature type="binding site" evidence="6">
    <location>
        <begin position="16"/>
        <end position="23"/>
    </location>
    <ligand>
        <name>GTP</name>
        <dbReference type="ChEBI" id="CHEBI:37565"/>
    </ligand>
</feature>
<feature type="region of interest" description="G3" evidence="7">
    <location>
        <begin position="63"/>
        <end position="66"/>
    </location>
</feature>
<keyword evidence="6" id="KW-0690">Ribosome biogenesis</keyword>
<dbReference type="Proteomes" id="UP000266506">
    <property type="component" value="Unassembled WGS sequence"/>
</dbReference>
<dbReference type="InterPro" id="IPR015946">
    <property type="entry name" value="KH_dom-like_a/b"/>
</dbReference>
<reference evidence="11 12" key="1">
    <citation type="submission" date="2018-08" db="EMBL/GenBank/DDBJ databases">
        <title>Genomic Encyclopedia of Archaeal and Bacterial Type Strains, Phase II (KMG-II): from individual species to whole genera.</title>
        <authorList>
            <person name="Goeker M."/>
        </authorList>
    </citation>
    <scope>NUCLEOTIDE SEQUENCE [LARGE SCALE GENOMIC DNA]</scope>
    <source>
        <strain evidence="11 12">ATCC 27112</strain>
    </source>
</reference>
<dbReference type="NCBIfam" id="NF000908">
    <property type="entry name" value="PRK00089.1"/>
    <property type="match status" value="1"/>
</dbReference>
<dbReference type="PROSITE" id="PS50823">
    <property type="entry name" value="KH_TYPE_2"/>
    <property type="match status" value="1"/>
</dbReference>
<keyword evidence="6" id="KW-0472">Membrane</keyword>